<dbReference type="Gene3D" id="3.30.40.10">
    <property type="entry name" value="Zinc/RING finger domain, C3HC4 (zinc finger)"/>
    <property type="match status" value="1"/>
</dbReference>
<gene>
    <name evidence="5" type="ORF">PROFUN_00076</name>
</gene>
<keyword evidence="2" id="KW-0175">Coiled coil</keyword>
<sequence length="466" mass="53561">MLFIRAAARSKSSDQVVSRYDNLFNESEIQESTLLDIDQAQSIKEAVDKIYCILNVPSSITVQEFVKLTRIGSAAVVALRHTRTSQTYVILTRFAHRESAIEFHKRVNGMDWSTFSSPSSPPTKANLCMVLDIKRVTLTRRDESDYTTFPADVTLLPPCANCLRRLDESIVDGQPSDSSHASNLASSTTNESDCTVCRVCTGGVERHHCSDCETVESLWICMICEKIGCGRYVRYHAGAHYNRTHHRYAMDIETMRIWDYIGDRYVHRITTGTTRNQFGTQSTTISTTRREDFVPTKIDSVSNEYVYLMETQHRFFDEQTRILQREYHSQMTSLENDYALELQGGPEPKEEEKAREEYTKSANKNKNVEAKLMDIERELQCLRRLNEEMTGETESLRIALEEHKREREEAKNVRLKEAQEQNRDLTFFIDAQKHIGTNVEMQNGNILLQSAPTNRGSPVRKGNRKR</sequence>
<organism evidence="5 6">
    <name type="scientific">Planoprotostelium fungivorum</name>
    <dbReference type="NCBI Taxonomy" id="1890364"/>
    <lineage>
        <taxon>Eukaryota</taxon>
        <taxon>Amoebozoa</taxon>
        <taxon>Evosea</taxon>
        <taxon>Variosea</taxon>
        <taxon>Cavosteliida</taxon>
        <taxon>Cavosteliaceae</taxon>
        <taxon>Planoprotostelium</taxon>
    </lineage>
</organism>
<evidence type="ECO:0000256" key="1">
    <source>
        <dbReference type="PROSITE-ProRule" id="PRU00502"/>
    </source>
</evidence>
<feature type="coiled-coil region" evidence="2">
    <location>
        <begin position="351"/>
        <end position="420"/>
    </location>
</feature>
<dbReference type="EMBL" id="MDYQ01000001">
    <property type="protein sequence ID" value="PRP89734.1"/>
    <property type="molecule type" value="Genomic_DNA"/>
</dbReference>
<keyword evidence="1" id="KW-0863">Zinc-finger</keyword>
<dbReference type="AlphaFoldDB" id="A0A2P6P0L0"/>
<dbReference type="STRING" id="1890364.A0A2P6P0L0"/>
<evidence type="ECO:0000259" key="4">
    <source>
        <dbReference type="PROSITE" id="PS50271"/>
    </source>
</evidence>
<comment type="caution">
    <text evidence="5">The sequence shown here is derived from an EMBL/GenBank/DDBJ whole genome shotgun (WGS) entry which is preliminary data.</text>
</comment>
<dbReference type="OrthoDB" id="273556at2759"/>
<dbReference type="GO" id="GO:0016567">
    <property type="term" value="P:protein ubiquitination"/>
    <property type="evidence" value="ECO:0007669"/>
    <property type="project" value="TreeGrafter"/>
</dbReference>
<dbReference type="InParanoid" id="A0A2P6P0L0"/>
<dbReference type="InterPro" id="IPR001607">
    <property type="entry name" value="Znf_UBP"/>
</dbReference>
<evidence type="ECO:0000256" key="2">
    <source>
        <dbReference type="SAM" id="Coils"/>
    </source>
</evidence>
<keyword evidence="6" id="KW-1185">Reference proteome</keyword>
<dbReference type="Proteomes" id="UP000241769">
    <property type="component" value="Unassembled WGS sequence"/>
</dbReference>
<dbReference type="PANTHER" id="PTHR24007">
    <property type="entry name" value="BRCA1-ASSOCIATED PROTEIN"/>
    <property type="match status" value="1"/>
</dbReference>
<dbReference type="Pfam" id="PF07576">
    <property type="entry name" value="BRAP2"/>
    <property type="match status" value="1"/>
</dbReference>
<dbReference type="GO" id="GO:0007265">
    <property type="term" value="P:Ras protein signal transduction"/>
    <property type="evidence" value="ECO:0007669"/>
    <property type="project" value="TreeGrafter"/>
</dbReference>
<reference evidence="5 6" key="1">
    <citation type="journal article" date="2018" name="Genome Biol. Evol.">
        <title>Multiple Roots of Fruiting Body Formation in Amoebozoa.</title>
        <authorList>
            <person name="Hillmann F."/>
            <person name="Forbes G."/>
            <person name="Novohradska S."/>
            <person name="Ferling I."/>
            <person name="Riege K."/>
            <person name="Groth M."/>
            <person name="Westermann M."/>
            <person name="Marz M."/>
            <person name="Spaller T."/>
            <person name="Winckler T."/>
            <person name="Schaap P."/>
            <person name="Glockner G."/>
        </authorList>
    </citation>
    <scope>NUCLEOTIDE SEQUENCE [LARGE SCALE GENOMIC DNA]</scope>
    <source>
        <strain evidence="5 6">Jena</strain>
    </source>
</reference>
<evidence type="ECO:0000313" key="6">
    <source>
        <dbReference type="Proteomes" id="UP000241769"/>
    </source>
</evidence>
<keyword evidence="1" id="KW-0862">Zinc</keyword>
<name>A0A2P6P0L0_9EUKA</name>
<dbReference type="SUPFAM" id="SSF57850">
    <property type="entry name" value="RING/U-box"/>
    <property type="match status" value="1"/>
</dbReference>
<proteinExistence type="predicted"/>
<dbReference type="GO" id="GO:0061630">
    <property type="term" value="F:ubiquitin protein ligase activity"/>
    <property type="evidence" value="ECO:0007669"/>
    <property type="project" value="TreeGrafter"/>
</dbReference>
<feature type="domain" description="UBP-type" evidence="4">
    <location>
        <begin position="176"/>
        <end position="282"/>
    </location>
</feature>
<dbReference type="PANTHER" id="PTHR24007:SF7">
    <property type="entry name" value="BRCA1-ASSOCIATED PROTEIN"/>
    <property type="match status" value="1"/>
</dbReference>
<evidence type="ECO:0000256" key="3">
    <source>
        <dbReference type="SAM" id="MobiDB-lite"/>
    </source>
</evidence>
<dbReference type="Pfam" id="PF02148">
    <property type="entry name" value="zf-UBP"/>
    <property type="match status" value="1"/>
</dbReference>
<evidence type="ECO:0000313" key="5">
    <source>
        <dbReference type="EMBL" id="PRP89734.1"/>
    </source>
</evidence>
<dbReference type="GO" id="GO:0005737">
    <property type="term" value="C:cytoplasm"/>
    <property type="evidence" value="ECO:0007669"/>
    <property type="project" value="TreeGrafter"/>
</dbReference>
<dbReference type="InterPro" id="IPR013083">
    <property type="entry name" value="Znf_RING/FYVE/PHD"/>
</dbReference>
<protein>
    <submittedName>
        <fullName evidence="5">Putative brca1-associated protein</fullName>
    </submittedName>
</protein>
<dbReference type="PROSITE" id="PS50271">
    <property type="entry name" value="ZF_UBP"/>
    <property type="match status" value="1"/>
</dbReference>
<dbReference type="InterPro" id="IPR011422">
    <property type="entry name" value="BRAP2/ETP1_RRM"/>
</dbReference>
<feature type="region of interest" description="Disordered" evidence="3">
    <location>
        <begin position="446"/>
        <end position="466"/>
    </location>
</feature>
<dbReference type="GO" id="GO:0008270">
    <property type="term" value="F:zinc ion binding"/>
    <property type="evidence" value="ECO:0007669"/>
    <property type="project" value="UniProtKB-KW"/>
</dbReference>
<accession>A0A2P6P0L0</accession>
<keyword evidence="1" id="KW-0479">Metal-binding</keyword>
<feature type="compositionally biased region" description="Polar residues" evidence="3">
    <location>
        <begin position="446"/>
        <end position="456"/>
    </location>
</feature>
<dbReference type="SMART" id="SM00290">
    <property type="entry name" value="ZnF_UBP"/>
    <property type="match status" value="1"/>
</dbReference>